<dbReference type="PROSITE" id="PS51257">
    <property type="entry name" value="PROKAR_LIPOPROTEIN"/>
    <property type="match status" value="1"/>
</dbReference>
<evidence type="ECO:0000313" key="2">
    <source>
        <dbReference type="EMBL" id="GAA4259810.1"/>
    </source>
</evidence>
<dbReference type="InterPro" id="IPR050570">
    <property type="entry name" value="Cell_wall_metabolism_enzyme"/>
</dbReference>
<reference evidence="3" key="1">
    <citation type="journal article" date="2019" name="Int. J. Syst. Evol. Microbiol.">
        <title>The Global Catalogue of Microorganisms (GCM) 10K type strain sequencing project: providing services to taxonomists for standard genome sequencing and annotation.</title>
        <authorList>
            <consortium name="The Broad Institute Genomics Platform"/>
            <consortium name="The Broad Institute Genome Sequencing Center for Infectious Disease"/>
            <person name="Wu L."/>
            <person name="Ma J."/>
        </authorList>
    </citation>
    <scope>NUCLEOTIDE SEQUENCE [LARGE SCALE GENOMIC DNA]</scope>
    <source>
        <strain evidence="3">JCM 17441</strain>
    </source>
</reference>
<dbReference type="EMBL" id="BAABAT010000037">
    <property type="protein sequence ID" value="GAA4259810.1"/>
    <property type="molecule type" value="Genomic_DNA"/>
</dbReference>
<dbReference type="InterPro" id="IPR016047">
    <property type="entry name" value="M23ase_b-sheet_dom"/>
</dbReference>
<feature type="domain" description="M23ase beta-sheet core" evidence="1">
    <location>
        <begin position="224"/>
        <end position="327"/>
    </location>
</feature>
<dbReference type="SUPFAM" id="SSF51261">
    <property type="entry name" value="Duplicated hybrid motif"/>
    <property type="match status" value="1"/>
</dbReference>
<dbReference type="PANTHER" id="PTHR21666:SF270">
    <property type="entry name" value="MUREIN HYDROLASE ACTIVATOR ENVC"/>
    <property type="match status" value="1"/>
</dbReference>
<sequence length="362" mass="37890">MNRILIAAGVALVLVCGCCGLIVFLGVTDASACAPATAGSVTVRTDELHDVGQWRADPQVRNAATIVATGQHLSVPARGWVIAVATAMQESSLTNTPGGDRDSVGLFQQRPSQGWGTREQLLDPVYAATAFYRKLLTIHGWEQMPLTQAAQAVQRSAYPDAYAKWEHDAERVVAEVTGTASIDEIPGGSLANCDMMSGTPSASGWVQPVPGGIVSPYGQRDGRLHAGDDLAAKRYDVIVAAAVGTVSYAACDHSTGNCDVDGSPSTPGCGWYVDIDNGGGIATRYCHMVRRPDVTAGQHVEAGQRIGLVGTSGHSSGPHLHFEVHHDVECPGAGRRCKLSNANSQDPQLFMSAHGAPLGAKS</sequence>
<gene>
    <name evidence="2" type="ORF">GCM10022255_085970</name>
</gene>
<dbReference type="InterPro" id="IPR011055">
    <property type="entry name" value="Dup_hybrid_motif"/>
</dbReference>
<evidence type="ECO:0000313" key="3">
    <source>
        <dbReference type="Proteomes" id="UP001500620"/>
    </source>
</evidence>
<dbReference type="PANTHER" id="PTHR21666">
    <property type="entry name" value="PEPTIDASE-RELATED"/>
    <property type="match status" value="1"/>
</dbReference>
<protein>
    <recommendedName>
        <fullName evidence="1">M23ase beta-sheet core domain-containing protein</fullName>
    </recommendedName>
</protein>
<accession>A0ABP8DMM1</accession>
<dbReference type="Gene3D" id="2.70.70.10">
    <property type="entry name" value="Glucose Permease (Domain IIA)"/>
    <property type="match status" value="1"/>
</dbReference>
<comment type="caution">
    <text evidence="2">The sequence shown here is derived from an EMBL/GenBank/DDBJ whole genome shotgun (WGS) entry which is preliminary data.</text>
</comment>
<name>A0ABP8DMM1_9ACTN</name>
<dbReference type="Pfam" id="PF01551">
    <property type="entry name" value="Peptidase_M23"/>
    <property type="match status" value="1"/>
</dbReference>
<organism evidence="2 3">
    <name type="scientific">Dactylosporangium darangshiense</name>
    <dbReference type="NCBI Taxonomy" id="579108"/>
    <lineage>
        <taxon>Bacteria</taxon>
        <taxon>Bacillati</taxon>
        <taxon>Actinomycetota</taxon>
        <taxon>Actinomycetes</taxon>
        <taxon>Micromonosporales</taxon>
        <taxon>Micromonosporaceae</taxon>
        <taxon>Dactylosporangium</taxon>
    </lineage>
</organism>
<dbReference type="RefSeq" id="WP_345136716.1">
    <property type="nucleotide sequence ID" value="NZ_BAABAT010000037.1"/>
</dbReference>
<keyword evidence="3" id="KW-1185">Reference proteome</keyword>
<dbReference type="CDD" id="cd12797">
    <property type="entry name" value="M23_peptidase"/>
    <property type="match status" value="1"/>
</dbReference>
<dbReference type="Proteomes" id="UP001500620">
    <property type="component" value="Unassembled WGS sequence"/>
</dbReference>
<evidence type="ECO:0000259" key="1">
    <source>
        <dbReference type="Pfam" id="PF01551"/>
    </source>
</evidence>
<proteinExistence type="predicted"/>